<accession>A0A0F9MZ11</accession>
<organism evidence="1">
    <name type="scientific">marine sediment metagenome</name>
    <dbReference type="NCBI Taxonomy" id="412755"/>
    <lineage>
        <taxon>unclassified sequences</taxon>
        <taxon>metagenomes</taxon>
        <taxon>ecological metagenomes</taxon>
    </lineage>
</organism>
<gene>
    <name evidence="1" type="ORF">LCGC14_1031390</name>
</gene>
<comment type="caution">
    <text evidence="1">The sequence shown here is derived from an EMBL/GenBank/DDBJ whole genome shotgun (WGS) entry which is preliminary data.</text>
</comment>
<dbReference type="AlphaFoldDB" id="A0A0F9MZ11"/>
<protein>
    <submittedName>
        <fullName evidence="1">Uncharacterized protein</fullName>
    </submittedName>
</protein>
<proteinExistence type="predicted"/>
<reference evidence="1" key="1">
    <citation type="journal article" date="2015" name="Nature">
        <title>Complex archaea that bridge the gap between prokaryotes and eukaryotes.</title>
        <authorList>
            <person name="Spang A."/>
            <person name="Saw J.H."/>
            <person name="Jorgensen S.L."/>
            <person name="Zaremba-Niedzwiedzka K."/>
            <person name="Martijn J."/>
            <person name="Lind A.E."/>
            <person name="van Eijk R."/>
            <person name="Schleper C."/>
            <person name="Guy L."/>
            <person name="Ettema T.J."/>
        </authorList>
    </citation>
    <scope>NUCLEOTIDE SEQUENCE</scope>
</reference>
<sequence length="72" mass="7870">MATPAPKSPEITRLLEGFSSRTTAIEADRCVDEPIGCGKPVGDFKDILSSREYRLSGLCQTCQDSLFCSKEI</sequence>
<name>A0A0F9MZ11_9ZZZZ</name>
<evidence type="ECO:0000313" key="1">
    <source>
        <dbReference type="EMBL" id="KKN10959.1"/>
    </source>
</evidence>
<dbReference type="EMBL" id="LAZR01004189">
    <property type="protein sequence ID" value="KKN10959.1"/>
    <property type="molecule type" value="Genomic_DNA"/>
</dbReference>